<gene>
    <name evidence="1" type="ORF">RKE40_14340</name>
</gene>
<keyword evidence="2" id="KW-1185">Reference proteome</keyword>
<proteinExistence type="predicted"/>
<reference evidence="1 2" key="1">
    <citation type="submission" date="2023-09" db="EMBL/GenBank/DDBJ databases">
        <title>Whole genome shotgun sequencing (WGS) of Bosea sp. ZW T0_25, isolated from stored onions (Allium cepa).</title>
        <authorList>
            <person name="Stoll D.A."/>
            <person name="Huch M."/>
        </authorList>
    </citation>
    <scope>NUCLEOTIDE SEQUENCE [LARGE SCALE GENOMIC DNA]</scope>
    <source>
        <strain evidence="1 2">ZW T0_25</strain>
    </source>
</reference>
<dbReference type="Proteomes" id="UP001254257">
    <property type="component" value="Unassembled WGS sequence"/>
</dbReference>
<dbReference type="InterPro" id="IPR021233">
    <property type="entry name" value="DUF2783"/>
</dbReference>
<evidence type="ECO:0000313" key="2">
    <source>
        <dbReference type="Proteomes" id="UP001254257"/>
    </source>
</evidence>
<sequence length="67" mass="7382">MTEPSLLAREARFADPDAAYRLLAEAHRDLDERESAALNARLVLILANQIGDLAVLREAVALARQAR</sequence>
<organism evidence="1 2">
    <name type="scientific">Bosea rubneri</name>
    <dbReference type="NCBI Taxonomy" id="3075434"/>
    <lineage>
        <taxon>Bacteria</taxon>
        <taxon>Pseudomonadati</taxon>
        <taxon>Pseudomonadota</taxon>
        <taxon>Alphaproteobacteria</taxon>
        <taxon>Hyphomicrobiales</taxon>
        <taxon>Boseaceae</taxon>
        <taxon>Bosea</taxon>
    </lineage>
</organism>
<dbReference type="EMBL" id="JAWDID010000019">
    <property type="protein sequence ID" value="MDU0341077.1"/>
    <property type="molecule type" value="Genomic_DNA"/>
</dbReference>
<comment type="caution">
    <text evidence="1">The sequence shown here is derived from an EMBL/GenBank/DDBJ whole genome shotgun (WGS) entry which is preliminary data.</text>
</comment>
<evidence type="ECO:0000313" key="1">
    <source>
        <dbReference type="EMBL" id="MDU0341077.1"/>
    </source>
</evidence>
<accession>A0ABU3S8G1</accession>
<dbReference type="RefSeq" id="WP_316018911.1">
    <property type="nucleotide sequence ID" value="NZ_JAWDID010000019.1"/>
</dbReference>
<dbReference type="Pfam" id="PF10932">
    <property type="entry name" value="DUF2783"/>
    <property type="match status" value="1"/>
</dbReference>
<name>A0ABU3S8G1_9HYPH</name>
<protein>
    <submittedName>
        <fullName evidence="1">DUF2783 domain-containing protein</fullName>
    </submittedName>
</protein>